<proteinExistence type="inferred from homology"/>
<comment type="caution">
    <text evidence="2">The sequence shown here is derived from an EMBL/GenBank/DDBJ whole genome shotgun (WGS) entry which is preliminary data.</text>
</comment>
<dbReference type="Proteomes" id="UP001623592">
    <property type="component" value="Unassembled WGS sequence"/>
</dbReference>
<comment type="similarity">
    <text evidence="1">Belongs to the asp23 family.</text>
</comment>
<evidence type="ECO:0000256" key="1">
    <source>
        <dbReference type="ARBA" id="ARBA00005721"/>
    </source>
</evidence>
<dbReference type="RefSeq" id="WP_406788217.1">
    <property type="nucleotide sequence ID" value="NZ_JBJIAA010000011.1"/>
</dbReference>
<accession>A0ABW8TKV5</accession>
<dbReference type="PANTHER" id="PTHR34297:SF2">
    <property type="entry name" value="ASP23_GLS24 FAMILY ENVELOPE STRESS RESPONSE PROTEIN"/>
    <property type="match status" value="1"/>
</dbReference>
<dbReference type="InterPro" id="IPR005531">
    <property type="entry name" value="Asp23"/>
</dbReference>
<protein>
    <submittedName>
        <fullName evidence="2">Asp23/Gls24 family envelope stress response protein</fullName>
    </submittedName>
</protein>
<evidence type="ECO:0000313" key="2">
    <source>
        <dbReference type="EMBL" id="MFL0251564.1"/>
    </source>
</evidence>
<name>A0ABW8TKV5_9CLOT</name>
<evidence type="ECO:0000313" key="3">
    <source>
        <dbReference type="Proteomes" id="UP001623592"/>
    </source>
</evidence>
<sequence length="131" mass="14039">MEEETKDPEIGIIKISDEVVGVIADLAASEIKGVVGMSSGIVGGITQILSGKKNLTKGVKINIEEESASIDLYLVIEYGLRIPDVAAKVQENVKRTVESLTGLNVSAVNVFVQNVALQKPSEEVKEENTEE</sequence>
<organism evidence="2 3">
    <name type="scientific">Clostridium neuense</name>
    <dbReference type="NCBI Taxonomy" id="1728934"/>
    <lineage>
        <taxon>Bacteria</taxon>
        <taxon>Bacillati</taxon>
        <taxon>Bacillota</taxon>
        <taxon>Clostridia</taxon>
        <taxon>Eubacteriales</taxon>
        <taxon>Clostridiaceae</taxon>
        <taxon>Clostridium</taxon>
    </lineage>
</organism>
<dbReference type="PANTHER" id="PTHR34297">
    <property type="entry name" value="HYPOTHETICAL CYTOSOLIC PROTEIN-RELATED"/>
    <property type="match status" value="1"/>
</dbReference>
<reference evidence="2 3" key="1">
    <citation type="submission" date="2024-11" db="EMBL/GenBank/DDBJ databases">
        <authorList>
            <person name="Heng Y.C."/>
            <person name="Lim A.C.H."/>
            <person name="Lee J.K.Y."/>
            <person name="Kittelmann S."/>
        </authorList>
    </citation>
    <scope>NUCLEOTIDE SEQUENCE [LARGE SCALE GENOMIC DNA]</scope>
    <source>
        <strain evidence="2 3">WILCCON 0114</strain>
    </source>
</reference>
<dbReference type="Pfam" id="PF03780">
    <property type="entry name" value="Asp23"/>
    <property type="match status" value="1"/>
</dbReference>
<keyword evidence="3" id="KW-1185">Reference proteome</keyword>
<dbReference type="EMBL" id="JBJIAA010000011">
    <property type="protein sequence ID" value="MFL0251564.1"/>
    <property type="molecule type" value="Genomic_DNA"/>
</dbReference>
<gene>
    <name evidence="2" type="ORF">ACJDT4_14170</name>
</gene>